<dbReference type="PANTHER" id="PTHR33223:SF11">
    <property type="entry name" value="ELEMENT PROTEIN, PUTATIVE-RELATED"/>
    <property type="match status" value="1"/>
</dbReference>
<dbReference type="Pfam" id="PF00098">
    <property type="entry name" value="zf-CCHC"/>
    <property type="match status" value="1"/>
</dbReference>
<organism evidence="4">
    <name type="scientific">Gentiana scabra x Gentiana triflora</name>
    <dbReference type="NCBI Taxonomy" id="553040"/>
    <lineage>
        <taxon>Eukaryota</taxon>
        <taxon>Viridiplantae</taxon>
        <taxon>Streptophyta</taxon>
        <taxon>Embryophyta</taxon>
        <taxon>Tracheophyta</taxon>
        <taxon>Spermatophyta</taxon>
        <taxon>Magnoliopsida</taxon>
        <taxon>eudicotyledons</taxon>
        <taxon>Gunneridae</taxon>
        <taxon>Pentapetalae</taxon>
        <taxon>asterids</taxon>
        <taxon>lamiids</taxon>
        <taxon>Gentianales</taxon>
        <taxon>Gentianaceae</taxon>
        <taxon>Gentianeae</taxon>
        <taxon>Gentianinae</taxon>
        <taxon>Gentiana</taxon>
    </lineage>
</organism>
<evidence type="ECO:0000256" key="1">
    <source>
        <dbReference type="PROSITE-ProRule" id="PRU00047"/>
    </source>
</evidence>
<evidence type="ECO:0000313" key="4">
    <source>
        <dbReference type="EMBL" id="BAL46524.1"/>
    </source>
</evidence>
<dbReference type="AlphaFoldDB" id="H1ACC4"/>
<dbReference type="PANTHER" id="PTHR33223">
    <property type="entry name" value="CCHC-TYPE DOMAIN-CONTAINING PROTEIN"/>
    <property type="match status" value="1"/>
</dbReference>
<dbReference type="InterPro" id="IPR001878">
    <property type="entry name" value="Znf_CCHC"/>
</dbReference>
<keyword evidence="1" id="KW-0863">Zinc-finger</keyword>
<dbReference type="GO" id="GO:0003676">
    <property type="term" value="F:nucleic acid binding"/>
    <property type="evidence" value="ECO:0007669"/>
    <property type="project" value="InterPro"/>
</dbReference>
<feature type="region of interest" description="Disordered" evidence="2">
    <location>
        <begin position="1"/>
        <end position="55"/>
    </location>
</feature>
<accession>H1ACC4</accession>
<dbReference type="InterPro" id="IPR005162">
    <property type="entry name" value="Retrotrans_gag_dom"/>
</dbReference>
<dbReference type="PROSITE" id="PS50158">
    <property type="entry name" value="ZF_CCHC"/>
    <property type="match status" value="1"/>
</dbReference>
<proteinExistence type="predicted"/>
<feature type="compositionally biased region" description="Polar residues" evidence="2">
    <location>
        <begin position="31"/>
        <end position="55"/>
    </location>
</feature>
<keyword evidence="1" id="KW-0862">Zinc</keyword>
<dbReference type="Pfam" id="PF03732">
    <property type="entry name" value="Retrotrans_gag"/>
    <property type="match status" value="1"/>
</dbReference>
<evidence type="ECO:0000259" key="3">
    <source>
        <dbReference type="PROSITE" id="PS50158"/>
    </source>
</evidence>
<keyword evidence="1" id="KW-0479">Metal-binding</keyword>
<protein>
    <submittedName>
        <fullName evidence="4">Uncharacterized protein Tgt1ORF1</fullName>
    </submittedName>
</protein>
<dbReference type="GO" id="GO:0008270">
    <property type="term" value="F:zinc ion binding"/>
    <property type="evidence" value="ECO:0007669"/>
    <property type="project" value="UniProtKB-KW"/>
</dbReference>
<dbReference type="SUPFAM" id="SSF57756">
    <property type="entry name" value="Retrovirus zinc finger-like domains"/>
    <property type="match status" value="1"/>
</dbReference>
<feature type="compositionally biased region" description="Polar residues" evidence="2">
    <location>
        <begin position="441"/>
        <end position="466"/>
    </location>
</feature>
<dbReference type="Gene3D" id="4.10.60.10">
    <property type="entry name" value="Zinc finger, CCHC-type"/>
    <property type="match status" value="1"/>
</dbReference>
<dbReference type="SMART" id="SM00343">
    <property type="entry name" value="ZnF_C2HC"/>
    <property type="match status" value="1"/>
</dbReference>
<reference evidence="4" key="1">
    <citation type="journal article" date="2011" name="Mol. Genet. Genomics">
        <title>A single-base substitution suppresses flower color mutation caused by a novel miniature inverted-repeat transposable element in gentian.</title>
        <authorList>
            <person name="Nishihara M."/>
            <person name="Hikage T."/>
            <person name="Yamada E."/>
            <person name="Nakatsuka T."/>
        </authorList>
    </citation>
    <scope>NUCLEOTIDE SEQUENCE</scope>
</reference>
<feature type="region of interest" description="Disordered" evidence="2">
    <location>
        <begin position="441"/>
        <end position="488"/>
    </location>
</feature>
<dbReference type="InterPro" id="IPR036875">
    <property type="entry name" value="Znf_CCHC_sf"/>
</dbReference>
<evidence type="ECO:0000256" key="2">
    <source>
        <dbReference type="SAM" id="MobiDB-lite"/>
    </source>
</evidence>
<feature type="domain" description="CCHC-type" evidence="3">
    <location>
        <begin position="427"/>
        <end position="442"/>
    </location>
</feature>
<gene>
    <name evidence="4" type="primary">Tgt1ORF1</name>
</gene>
<name>H1ACC4_9GENT</name>
<sequence length="488" mass="54281">MVTTRRGSGANLGEGSSRNPTAGRGRGRGPTLSQPESATVGRVQQTGRSRFEQTTAPDYDTPLYVTVVGEIPLIHVTPAVTVYPPPSAAQQSPPIYSRPPASAFYPPPVYEYTPQPTILPPPPRGVDTFVAYPQYAQQQLQPQQQYPQYGTGLSGFPPQQAYPPPPYQQPHQREVPFGYPPVRPAVEQAPQVDWYTRLRRNRVQDFYGNVEHSKAEEWLRSFEKSCRNIHVPETEMAQLAVSFLLGTAEAWIDAIQSSNGKVTDWEGFKVLFYNEYFPVSVQADKASEFLRVKQGTQLTVSQYTNRFNELGRFYPELMRVEERKMAKYKEGLSHEIQAGMLGFTAKNMAELTNKALEVETFRKKATVLVGVKRPFGSFQGGNRGAPQQNFKRTAAPTTVNQKVGSPAVCSKCNKTHTRECRSGGNSCYNCGETGHFSRNCPKNFNQQNPAASRGNQNANRGSSSRPTRVFAVDVEPEEPDDLVVTGTF</sequence>
<dbReference type="EMBL" id="AB618204">
    <property type="protein sequence ID" value="BAL46524.1"/>
    <property type="molecule type" value="Genomic_DNA"/>
</dbReference>